<dbReference type="AlphaFoldDB" id="A0A263BS39"/>
<gene>
    <name evidence="2" type="ORF">CIB95_12235</name>
</gene>
<dbReference type="InterPro" id="IPR025164">
    <property type="entry name" value="Toastrack_DUF4097"/>
</dbReference>
<accession>A0A263BS39</accession>
<evidence type="ECO:0000313" key="2">
    <source>
        <dbReference type="EMBL" id="OZM56533.1"/>
    </source>
</evidence>
<dbReference type="Pfam" id="PF13349">
    <property type="entry name" value="DUF4097"/>
    <property type="match status" value="1"/>
</dbReference>
<sequence>MEQEKKKILEAIASGHLTSEEGFQALQALERSEKINATVENGEYKQESLVATVGRVLEKAVQKLKEIDLDFNFGEAVHVTEEHTVEREIKNVKVNVSNGSITFQPRSDRKVKIFCDASVYGEKEESSARSKVAEALRVVEEDGSLRIALKNRKIKANMTIELPTHVYESLEAHTYNGKIENTSCDVANLKFKTVNGSIFLKGINGENIEAETINGKVQVDRCFGDVCEVETINGKIDMQGSYNKTDLQTTSGKITYQLNEPLTGELRCKSEAGKICVTLPRGMNIEGEVETMFGGMSCKLDKMEIIKEKKEVVKKEIHFTTKDVTEHRLTIDVETTAGSIEVVHPNN</sequence>
<feature type="domain" description="DUF4097" evidence="1">
    <location>
        <begin position="89"/>
        <end position="340"/>
    </location>
</feature>
<evidence type="ECO:0000313" key="3">
    <source>
        <dbReference type="Proteomes" id="UP000217083"/>
    </source>
</evidence>
<dbReference type="Proteomes" id="UP000217083">
    <property type="component" value="Unassembled WGS sequence"/>
</dbReference>
<protein>
    <recommendedName>
        <fullName evidence="1">DUF4097 domain-containing protein</fullName>
    </recommendedName>
</protein>
<reference evidence="3" key="1">
    <citation type="submission" date="2017-08" db="EMBL/GenBank/DDBJ databases">
        <authorList>
            <person name="Huang Z."/>
        </authorList>
    </citation>
    <scope>NUCLEOTIDE SEQUENCE [LARGE SCALE GENOMIC DNA]</scope>
    <source>
        <strain evidence="3">SA5d-4</strain>
    </source>
</reference>
<organism evidence="2 3">
    <name type="scientific">Lottiidibacillus patelloidae</name>
    <dbReference type="NCBI Taxonomy" id="2670334"/>
    <lineage>
        <taxon>Bacteria</taxon>
        <taxon>Bacillati</taxon>
        <taxon>Bacillota</taxon>
        <taxon>Bacilli</taxon>
        <taxon>Bacillales</taxon>
        <taxon>Bacillaceae</taxon>
        <taxon>Lottiidibacillus</taxon>
    </lineage>
</organism>
<name>A0A263BS39_9BACI</name>
<comment type="caution">
    <text evidence="2">The sequence shown here is derived from an EMBL/GenBank/DDBJ whole genome shotgun (WGS) entry which is preliminary data.</text>
</comment>
<dbReference type="EMBL" id="NPIA01000006">
    <property type="protein sequence ID" value="OZM56533.1"/>
    <property type="molecule type" value="Genomic_DNA"/>
</dbReference>
<proteinExistence type="predicted"/>
<dbReference type="RefSeq" id="WP_094925577.1">
    <property type="nucleotide sequence ID" value="NZ_NPIA01000006.1"/>
</dbReference>
<reference evidence="2 3" key="2">
    <citation type="submission" date="2017-09" db="EMBL/GenBank/DDBJ databases">
        <title>Bacillus patelloidae sp. nov., isolated from the intestinal tract of a marine limpet.</title>
        <authorList>
            <person name="Liu R."/>
            <person name="Dong C."/>
            <person name="Shao Z."/>
        </authorList>
    </citation>
    <scope>NUCLEOTIDE SEQUENCE [LARGE SCALE GENOMIC DNA]</scope>
    <source>
        <strain evidence="2 3">SA5d-4</strain>
    </source>
</reference>
<keyword evidence="3" id="KW-1185">Reference proteome</keyword>
<evidence type="ECO:0000259" key="1">
    <source>
        <dbReference type="Pfam" id="PF13349"/>
    </source>
</evidence>
<dbReference type="Gene3D" id="2.160.20.120">
    <property type="match status" value="1"/>
</dbReference>